<dbReference type="RefSeq" id="WP_012872613.1">
    <property type="nucleotide sequence ID" value="NC_013523.1"/>
</dbReference>
<reference evidence="4 5" key="2">
    <citation type="journal article" date="2010" name="Stand. Genomic Sci.">
        <title>Complete genome sequence of Desulfohalobium retbaense type strain (HR(100)).</title>
        <authorList>
            <person name="Spring S."/>
            <person name="Nolan M."/>
            <person name="Lapidus A."/>
            <person name="Glavina Del Rio T."/>
            <person name="Copeland A."/>
            <person name="Tice H."/>
            <person name="Cheng J.F."/>
            <person name="Lucas S."/>
            <person name="Land M."/>
            <person name="Chen F."/>
            <person name="Bruce D."/>
            <person name="Goodwin L."/>
            <person name="Pitluck S."/>
            <person name="Ivanova N."/>
            <person name="Mavromatis K."/>
            <person name="Mikhailova N."/>
            <person name="Pati A."/>
            <person name="Chen A."/>
            <person name="Palaniappan K."/>
            <person name="Hauser L."/>
            <person name="Chang Y.J."/>
            <person name="Jeffries C.D."/>
            <person name="Munk C."/>
            <person name="Kiss H."/>
            <person name="Chain P."/>
            <person name="Han C."/>
            <person name="Brettin T."/>
            <person name="Detter J.C."/>
            <person name="Schuler E."/>
            <person name="Goker M."/>
            <person name="Rohde M."/>
            <person name="Bristow J."/>
            <person name="Eisen J.A."/>
            <person name="Markowitz V."/>
            <person name="Hugenholtz P."/>
            <person name="Kyrpides N.C."/>
            <person name="Klenk H.P."/>
        </authorList>
    </citation>
    <scope>NUCLEOTIDE SEQUENCE [LARGE SCALE GENOMIC DNA]</scope>
    <source>
        <strain evidence="5">ATCC 49802 / DSM 20745 / S 6022</strain>
    </source>
</reference>
<dbReference type="SUPFAM" id="SSF48452">
    <property type="entry name" value="TPR-like"/>
    <property type="match status" value="1"/>
</dbReference>
<evidence type="ECO:0000259" key="3">
    <source>
        <dbReference type="PROSITE" id="PS50043"/>
    </source>
</evidence>
<dbReference type="Proteomes" id="UP000002027">
    <property type="component" value="Chromosome 1"/>
</dbReference>
<evidence type="ECO:0000313" key="5">
    <source>
        <dbReference type="Proteomes" id="UP000002027"/>
    </source>
</evidence>
<evidence type="ECO:0000256" key="1">
    <source>
        <dbReference type="ARBA" id="ARBA00022741"/>
    </source>
</evidence>
<dbReference type="PANTHER" id="PTHR16305">
    <property type="entry name" value="TESTICULAR SOLUBLE ADENYLYL CYCLASE"/>
    <property type="match status" value="1"/>
</dbReference>
<dbReference type="SUPFAM" id="SSF46894">
    <property type="entry name" value="C-terminal effector domain of the bipartite response regulators"/>
    <property type="match status" value="1"/>
</dbReference>
<dbReference type="eggNOG" id="COG2197">
    <property type="taxonomic scope" value="Bacteria"/>
</dbReference>
<dbReference type="Gene3D" id="1.10.10.10">
    <property type="entry name" value="Winged helix-like DNA-binding domain superfamily/Winged helix DNA-binding domain"/>
    <property type="match status" value="1"/>
</dbReference>
<evidence type="ECO:0000256" key="2">
    <source>
        <dbReference type="ARBA" id="ARBA00022840"/>
    </source>
</evidence>
<dbReference type="InterPro" id="IPR041664">
    <property type="entry name" value="AAA_16"/>
</dbReference>
<protein>
    <submittedName>
        <fullName evidence="4">Transcriptional regulator, LuxR family</fullName>
    </submittedName>
</protein>
<dbReference type="InterPro" id="IPR011990">
    <property type="entry name" value="TPR-like_helical_dom_sf"/>
</dbReference>
<dbReference type="OrthoDB" id="5509004at2"/>
<dbReference type="PROSITE" id="PS50043">
    <property type="entry name" value="HTH_LUXR_2"/>
    <property type="match status" value="1"/>
</dbReference>
<dbReference type="InterPro" id="IPR036388">
    <property type="entry name" value="WH-like_DNA-bd_sf"/>
</dbReference>
<accession>D1C615</accession>
<dbReference type="GO" id="GO:0004016">
    <property type="term" value="F:adenylate cyclase activity"/>
    <property type="evidence" value="ECO:0007669"/>
    <property type="project" value="TreeGrafter"/>
</dbReference>
<dbReference type="CDD" id="cd06170">
    <property type="entry name" value="LuxR_C_like"/>
    <property type="match status" value="1"/>
</dbReference>
<dbReference type="GO" id="GO:0005737">
    <property type="term" value="C:cytoplasm"/>
    <property type="evidence" value="ECO:0007669"/>
    <property type="project" value="TreeGrafter"/>
</dbReference>
<dbReference type="EMBL" id="CP001823">
    <property type="protein sequence ID" value="ACZ39567.1"/>
    <property type="molecule type" value="Genomic_DNA"/>
</dbReference>
<dbReference type="GO" id="GO:0003677">
    <property type="term" value="F:DNA binding"/>
    <property type="evidence" value="ECO:0007669"/>
    <property type="project" value="InterPro"/>
</dbReference>
<keyword evidence="1" id="KW-0547">Nucleotide-binding</keyword>
<dbReference type="InterPro" id="IPR016032">
    <property type="entry name" value="Sig_transdc_resp-reg_C-effctor"/>
</dbReference>
<dbReference type="PRINTS" id="PR00038">
    <property type="entry name" value="HTHLUXR"/>
</dbReference>
<dbReference type="GO" id="GO:0006355">
    <property type="term" value="P:regulation of DNA-templated transcription"/>
    <property type="evidence" value="ECO:0007669"/>
    <property type="project" value="InterPro"/>
</dbReference>
<keyword evidence="5" id="KW-1185">Reference proteome</keyword>
<proteinExistence type="predicted"/>
<dbReference type="Gene3D" id="3.40.50.300">
    <property type="entry name" value="P-loop containing nucleotide triphosphate hydrolases"/>
    <property type="match status" value="1"/>
</dbReference>
<dbReference type="KEGG" id="sti:Sthe_2141"/>
<organism evidence="4 5">
    <name type="scientific">Sphaerobacter thermophilus (strain ATCC 49802 / DSM 20745 / KCCM 41009 / NCIMB 13125 / S 6022)</name>
    <dbReference type="NCBI Taxonomy" id="479434"/>
    <lineage>
        <taxon>Bacteria</taxon>
        <taxon>Pseudomonadati</taxon>
        <taxon>Thermomicrobiota</taxon>
        <taxon>Thermomicrobia</taxon>
        <taxon>Sphaerobacterales</taxon>
        <taxon>Sphaerobacterineae</taxon>
        <taxon>Sphaerobacteraceae</taxon>
        <taxon>Sphaerobacter</taxon>
    </lineage>
</organism>
<dbReference type="GO" id="GO:0005524">
    <property type="term" value="F:ATP binding"/>
    <property type="evidence" value="ECO:0007669"/>
    <property type="project" value="UniProtKB-KW"/>
</dbReference>
<dbReference type="Pfam" id="PF00196">
    <property type="entry name" value="GerE"/>
    <property type="match status" value="1"/>
</dbReference>
<dbReference type="SMART" id="SM00421">
    <property type="entry name" value="HTH_LUXR"/>
    <property type="match status" value="1"/>
</dbReference>
<sequence length="983" mass="106643">MDVTPLPFPLDEHPPVLVGRESEQATLRAALGDTLGGRGRLVMISGEAGIGKTALARRIGREACEQGALVLVGHCYDLIETPPYGPWTEVVAQGITHQGSPVPPLEEAAAQSASQMALFARMWEWLGTLAARQPLVLLLEDMHWADVGSLELLRFVARGVAGAPMLLVVTYRGDEVNRRHPLFPLLPLLVREAGALRVDLRRLEPDDVRTLVSARYTLSVEAQSRLMAYLEERAQGNPLYVGELLRTLEDEHLLRLEGDGWVLGDLTQAGVPTLLRQVIEGRLARLGDEAHHLLSVAAVIGQEVPLGLWEAVTGATEEELLDVIEAAVEARLLEAHSDGAAVRFAHALIRETLYDGLLPPRQRLWHRRVAETLMAAPTPGPHAVAYHLQRAGDPRAAEWLIRAGDLAQRAYALLTAGERFDAALQILEAQGAPPEEQALLLYRVARMRRYADPRHALAYLDDAIALAEEAGDRPLAAYVGCFRGSLRCVIGDIRAGLAILEESIAAIDALSDEERARLRERLVRVGDPPDEYHYRGALVNWLALSGRCADALALGPSAEPEVPARGLGTSGYANAWRGVASASAVLGHPDAARRACAEAIAAYRAVEHHYQVGQALLLELYEVVLPYHADDLAERERLAREAEAAWERAGEVAGESLPPRFVWLPLLLLEGAWDDARQLARAAITSGGRTGWRPFARSALATLAREQGDAALAWQLVGEQLPAGLEAEPGNAILLDTLPIQRLAAMLALDAGDLATARAWLEAHDRWVAWSGAVLGRAAGHLGWAAYHRAAGEAAAARRRAVRALEDASDPRQPLVLLHAYRTLGELDTAARRHDDAARHLDAALALADACAARYERALTLLALAEHRGATRQPAAARELLAEARAILEPLGAAPALDRARAIEARLSRSRARRAGAAYPAGLTPREVEVLRLVADGLTDAQVAERLFLSPRTVSQHLRSIYNKLGVSSRAAATRFALENRLW</sequence>
<reference evidence="5" key="1">
    <citation type="submission" date="2009-11" db="EMBL/GenBank/DDBJ databases">
        <title>The complete chromosome 1 of Sphaerobacter thermophilus DSM 20745.</title>
        <authorList>
            <person name="Lucas S."/>
            <person name="Copeland A."/>
            <person name="Lapidus A."/>
            <person name="Glavina del Rio T."/>
            <person name="Dalin E."/>
            <person name="Tice H."/>
            <person name="Bruce D."/>
            <person name="Goodwin L."/>
            <person name="Pitluck S."/>
            <person name="Kyrpides N."/>
            <person name="Mavromatis K."/>
            <person name="Ivanova N."/>
            <person name="Mikhailova N."/>
            <person name="LaButti K.M."/>
            <person name="Clum A."/>
            <person name="Sun H.I."/>
            <person name="Brettin T."/>
            <person name="Detter J.C."/>
            <person name="Han C."/>
            <person name="Larimer F."/>
            <person name="Land M."/>
            <person name="Hauser L."/>
            <person name="Markowitz V."/>
            <person name="Cheng J.F."/>
            <person name="Hugenholtz P."/>
            <person name="Woyke T."/>
            <person name="Wu D."/>
            <person name="Steenblock K."/>
            <person name="Schneider S."/>
            <person name="Pukall R."/>
            <person name="Goeker M."/>
            <person name="Klenk H.P."/>
            <person name="Eisen J.A."/>
        </authorList>
    </citation>
    <scope>NUCLEOTIDE SEQUENCE [LARGE SCALE GENOMIC DNA]</scope>
    <source>
        <strain evidence="5">ATCC 49802 / DSM 20745 / S 6022</strain>
    </source>
</reference>
<gene>
    <name evidence="4" type="ordered locus">Sthe_2141</name>
</gene>
<dbReference type="SUPFAM" id="SSF52540">
    <property type="entry name" value="P-loop containing nucleoside triphosphate hydrolases"/>
    <property type="match status" value="1"/>
</dbReference>
<dbReference type="PANTHER" id="PTHR16305:SF35">
    <property type="entry name" value="TRANSCRIPTIONAL ACTIVATOR DOMAIN"/>
    <property type="match status" value="1"/>
</dbReference>
<name>D1C615_SPHTD</name>
<feature type="domain" description="HTH luxR-type" evidence="3">
    <location>
        <begin position="916"/>
        <end position="981"/>
    </location>
</feature>
<dbReference type="eggNOG" id="COG3899">
    <property type="taxonomic scope" value="Bacteria"/>
</dbReference>
<dbReference type="HOGENOM" id="CLU_006850_0_2_0"/>
<evidence type="ECO:0000313" key="4">
    <source>
        <dbReference type="EMBL" id="ACZ39567.1"/>
    </source>
</evidence>
<dbReference type="Pfam" id="PF13191">
    <property type="entry name" value="AAA_16"/>
    <property type="match status" value="1"/>
</dbReference>
<dbReference type="AlphaFoldDB" id="D1C615"/>
<dbReference type="STRING" id="479434.Sthe_2141"/>
<keyword evidence="2" id="KW-0067">ATP-binding</keyword>
<dbReference type="InterPro" id="IPR000792">
    <property type="entry name" value="Tscrpt_reg_LuxR_C"/>
</dbReference>
<dbReference type="InterPro" id="IPR027417">
    <property type="entry name" value="P-loop_NTPase"/>
</dbReference>
<dbReference type="InParanoid" id="D1C615"/>